<evidence type="ECO:0000313" key="1">
    <source>
        <dbReference type="EMBL" id="GLJ60528.1"/>
    </source>
</evidence>
<protein>
    <submittedName>
        <fullName evidence="1">Uncharacterized protein</fullName>
    </submittedName>
</protein>
<organism evidence="1 2">
    <name type="scientific">Microbacterium barkeri</name>
    <dbReference type="NCBI Taxonomy" id="33917"/>
    <lineage>
        <taxon>Bacteria</taxon>
        <taxon>Bacillati</taxon>
        <taxon>Actinomycetota</taxon>
        <taxon>Actinomycetes</taxon>
        <taxon>Micrococcales</taxon>
        <taxon>Microbacteriaceae</taxon>
        <taxon>Microbacterium</taxon>
    </lineage>
</organism>
<keyword evidence="2" id="KW-1185">Reference proteome</keyword>
<sequence length="69" mass="7763">MNETQVEFVGAAQRDRLFPRYPMVRVRRYINGAVAGHSARFARLSKLGIDPIGERMLDPAGEEQDVSCL</sequence>
<dbReference type="Proteomes" id="UP001142462">
    <property type="component" value="Unassembled WGS sequence"/>
</dbReference>
<reference evidence="1" key="1">
    <citation type="journal article" date="2014" name="Int. J. Syst. Evol. Microbiol.">
        <title>Complete genome sequence of Corynebacterium casei LMG S-19264T (=DSM 44701T), isolated from a smear-ripened cheese.</title>
        <authorList>
            <consortium name="US DOE Joint Genome Institute (JGI-PGF)"/>
            <person name="Walter F."/>
            <person name="Albersmeier A."/>
            <person name="Kalinowski J."/>
            <person name="Ruckert C."/>
        </authorList>
    </citation>
    <scope>NUCLEOTIDE SEQUENCE</scope>
    <source>
        <strain evidence="1">VKM Ac-1020</strain>
    </source>
</reference>
<comment type="caution">
    <text evidence="1">The sequence shown here is derived from an EMBL/GenBank/DDBJ whole genome shotgun (WGS) entry which is preliminary data.</text>
</comment>
<proteinExistence type="predicted"/>
<evidence type="ECO:0000313" key="2">
    <source>
        <dbReference type="Proteomes" id="UP001142462"/>
    </source>
</evidence>
<name>A0A9W6H1F5_9MICO</name>
<accession>A0A9W6H1F5</accession>
<reference evidence="1" key="2">
    <citation type="submission" date="2023-01" db="EMBL/GenBank/DDBJ databases">
        <authorList>
            <person name="Sun Q."/>
            <person name="Evtushenko L."/>
        </authorList>
    </citation>
    <scope>NUCLEOTIDE SEQUENCE</scope>
    <source>
        <strain evidence="1">VKM Ac-1020</strain>
    </source>
</reference>
<gene>
    <name evidence="1" type="ORF">GCM10017576_06570</name>
</gene>
<dbReference type="AlphaFoldDB" id="A0A9W6H1F5"/>
<dbReference type="EMBL" id="BSEJ01000002">
    <property type="protein sequence ID" value="GLJ60528.1"/>
    <property type="molecule type" value="Genomic_DNA"/>
</dbReference>